<accession>A0AAD7CMU2</accession>
<organism evidence="1 2">
    <name type="scientific">Mycena rosella</name>
    <name type="common">Pink bonnet</name>
    <name type="synonym">Agaricus rosellus</name>
    <dbReference type="NCBI Taxonomy" id="1033263"/>
    <lineage>
        <taxon>Eukaryota</taxon>
        <taxon>Fungi</taxon>
        <taxon>Dikarya</taxon>
        <taxon>Basidiomycota</taxon>
        <taxon>Agaricomycotina</taxon>
        <taxon>Agaricomycetes</taxon>
        <taxon>Agaricomycetidae</taxon>
        <taxon>Agaricales</taxon>
        <taxon>Marasmiineae</taxon>
        <taxon>Mycenaceae</taxon>
        <taxon>Mycena</taxon>
    </lineage>
</organism>
<keyword evidence="2" id="KW-1185">Reference proteome</keyword>
<evidence type="ECO:0000313" key="2">
    <source>
        <dbReference type="Proteomes" id="UP001221757"/>
    </source>
</evidence>
<dbReference type="AlphaFoldDB" id="A0AAD7CMU2"/>
<dbReference type="EMBL" id="JARKIE010000330">
    <property type="protein sequence ID" value="KAJ7653801.1"/>
    <property type="molecule type" value="Genomic_DNA"/>
</dbReference>
<evidence type="ECO:0000313" key="1">
    <source>
        <dbReference type="EMBL" id="KAJ7653801.1"/>
    </source>
</evidence>
<gene>
    <name evidence="1" type="ORF">B0H17DRAFT_1146959</name>
</gene>
<protein>
    <submittedName>
        <fullName evidence="1">Uncharacterized protein</fullName>
    </submittedName>
</protein>
<reference evidence="1" key="1">
    <citation type="submission" date="2023-03" db="EMBL/GenBank/DDBJ databases">
        <title>Massive genome expansion in bonnet fungi (Mycena s.s.) driven by repeated elements and novel gene families across ecological guilds.</title>
        <authorList>
            <consortium name="Lawrence Berkeley National Laboratory"/>
            <person name="Harder C.B."/>
            <person name="Miyauchi S."/>
            <person name="Viragh M."/>
            <person name="Kuo A."/>
            <person name="Thoen E."/>
            <person name="Andreopoulos B."/>
            <person name="Lu D."/>
            <person name="Skrede I."/>
            <person name="Drula E."/>
            <person name="Henrissat B."/>
            <person name="Morin E."/>
            <person name="Kohler A."/>
            <person name="Barry K."/>
            <person name="LaButti K."/>
            <person name="Morin E."/>
            <person name="Salamov A."/>
            <person name="Lipzen A."/>
            <person name="Mereny Z."/>
            <person name="Hegedus B."/>
            <person name="Baldrian P."/>
            <person name="Stursova M."/>
            <person name="Weitz H."/>
            <person name="Taylor A."/>
            <person name="Grigoriev I.V."/>
            <person name="Nagy L.G."/>
            <person name="Martin F."/>
            <person name="Kauserud H."/>
        </authorList>
    </citation>
    <scope>NUCLEOTIDE SEQUENCE</scope>
    <source>
        <strain evidence="1">CBHHK067</strain>
    </source>
</reference>
<sequence length="136" mass="14808">MLSLDWILNSGIHTVGSIASGILTLPCVNGVFSVQMNLSVVSGLPSDLVLGREWLQYCQESVSPKPVSTCPPTLLIFAALRSHIRVLLRLTMSLRPAPPKWMTLTLSQLIMTQSTLQTVSVMTSLSAVVPPHPLFR</sequence>
<dbReference type="Proteomes" id="UP001221757">
    <property type="component" value="Unassembled WGS sequence"/>
</dbReference>
<proteinExistence type="predicted"/>
<comment type="caution">
    <text evidence="1">The sequence shown here is derived from an EMBL/GenBank/DDBJ whole genome shotgun (WGS) entry which is preliminary data.</text>
</comment>
<name>A0AAD7CMU2_MYCRO</name>